<comment type="caution">
    <text evidence="2">The sequence shown here is derived from an EMBL/GenBank/DDBJ whole genome shotgun (WGS) entry which is preliminary data.</text>
</comment>
<keyword evidence="3" id="KW-1185">Reference proteome</keyword>
<name>A0ABU6UD91_9FABA</name>
<evidence type="ECO:0000313" key="2">
    <source>
        <dbReference type="EMBL" id="MED6158994.1"/>
    </source>
</evidence>
<feature type="region of interest" description="Disordered" evidence="1">
    <location>
        <begin position="58"/>
        <end position="121"/>
    </location>
</feature>
<evidence type="ECO:0000256" key="1">
    <source>
        <dbReference type="SAM" id="MobiDB-lite"/>
    </source>
</evidence>
<feature type="compositionally biased region" description="Polar residues" evidence="1">
    <location>
        <begin position="75"/>
        <end position="91"/>
    </location>
</feature>
<protein>
    <submittedName>
        <fullName evidence="2">Uncharacterized protein</fullName>
    </submittedName>
</protein>
<dbReference type="EMBL" id="JASCZI010121025">
    <property type="protein sequence ID" value="MED6158994.1"/>
    <property type="molecule type" value="Genomic_DNA"/>
</dbReference>
<evidence type="ECO:0000313" key="3">
    <source>
        <dbReference type="Proteomes" id="UP001341840"/>
    </source>
</evidence>
<gene>
    <name evidence="2" type="ORF">PIB30_038228</name>
</gene>
<organism evidence="2 3">
    <name type="scientific">Stylosanthes scabra</name>
    <dbReference type="NCBI Taxonomy" id="79078"/>
    <lineage>
        <taxon>Eukaryota</taxon>
        <taxon>Viridiplantae</taxon>
        <taxon>Streptophyta</taxon>
        <taxon>Embryophyta</taxon>
        <taxon>Tracheophyta</taxon>
        <taxon>Spermatophyta</taxon>
        <taxon>Magnoliopsida</taxon>
        <taxon>eudicotyledons</taxon>
        <taxon>Gunneridae</taxon>
        <taxon>Pentapetalae</taxon>
        <taxon>rosids</taxon>
        <taxon>fabids</taxon>
        <taxon>Fabales</taxon>
        <taxon>Fabaceae</taxon>
        <taxon>Papilionoideae</taxon>
        <taxon>50 kb inversion clade</taxon>
        <taxon>dalbergioids sensu lato</taxon>
        <taxon>Dalbergieae</taxon>
        <taxon>Pterocarpus clade</taxon>
        <taxon>Stylosanthes</taxon>
    </lineage>
</organism>
<dbReference type="Proteomes" id="UP001341840">
    <property type="component" value="Unassembled WGS sequence"/>
</dbReference>
<sequence>MAKAISTIQDFLPEVVEDKEVLEEAEMVEVAEIPGNSTQDQPVNFVHFQGYSSSLSQSVYQASQTSRPPPSPSSFHQANSYLTAPSSSVSEASWYPDSGASHHLTNDTSSMISASDYVGPD</sequence>
<proteinExistence type="predicted"/>
<reference evidence="2 3" key="1">
    <citation type="journal article" date="2023" name="Plants (Basel)">
        <title>Bridging the Gap: Combining Genomics and Transcriptomics Approaches to Understand Stylosanthes scabra, an Orphan Legume from the Brazilian Caatinga.</title>
        <authorList>
            <person name="Ferreira-Neto J.R.C."/>
            <person name="da Silva M.D."/>
            <person name="Binneck E."/>
            <person name="de Melo N.F."/>
            <person name="da Silva R.H."/>
            <person name="de Melo A.L.T.M."/>
            <person name="Pandolfi V."/>
            <person name="Bustamante F.O."/>
            <person name="Brasileiro-Vidal A.C."/>
            <person name="Benko-Iseppon A.M."/>
        </authorList>
    </citation>
    <scope>NUCLEOTIDE SEQUENCE [LARGE SCALE GENOMIC DNA]</scope>
    <source>
        <tissue evidence="2">Leaves</tissue>
    </source>
</reference>
<accession>A0ABU6UD91</accession>